<organism evidence="1 2">
    <name type="scientific">Dorcoceras hygrometricum</name>
    <dbReference type="NCBI Taxonomy" id="472368"/>
    <lineage>
        <taxon>Eukaryota</taxon>
        <taxon>Viridiplantae</taxon>
        <taxon>Streptophyta</taxon>
        <taxon>Embryophyta</taxon>
        <taxon>Tracheophyta</taxon>
        <taxon>Spermatophyta</taxon>
        <taxon>Magnoliopsida</taxon>
        <taxon>eudicotyledons</taxon>
        <taxon>Gunneridae</taxon>
        <taxon>Pentapetalae</taxon>
        <taxon>asterids</taxon>
        <taxon>lamiids</taxon>
        <taxon>Lamiales</taxon>
        <taxon>Gesneriaceae</taxon>
        <taxon>Didymocarpoideae</taxon>
        <taxon>Trichosporeae</taxon>
        <taxon>Loxocarpinae</taxon>
        <taxon>Dorcoceras</taxon>
    </lineage>
</organism>
<protein>
    <submittedName>
        <fullName evidence="1">F-box protein</fullName>
    </submittedName>
</protein>
<name>A0A2Z7CAD8_9LAMI</name>
<evidence type="ECO:0000313" key="1">
    <source>
        <dbReference type="EMBL" id="KZV42971.1"/>
    </source>
</evidence>
<accession>A0A2Z7CAD8</accession>
<gene>
    <name evidence="1" type="ORF">F511_42327</name>
</gene>
<keyword evidence="2" id="KW-1185">Reference proteome</keyword>
<dbReference type="Proteomes" id="UP000250235">
    <property type="component" value="Unassembled WGS sequence"/>
</dbReference>
<reference evidence="1 2" key="1">
    <citation type="journal article" date="2015" name="Proc. Natl. Acad. Sci. U.S.A.">
        <title>The resurrection genome of Boea hygrometrica: A blueprint for survival of dehydration.</title>
        <authorList>
            <person name="Xiao L."/>
            <person name="Yang G."/>
            <person name="Zhang L."/>
            <person name="Yang X."/>
            <person name="Zhao S."/>
            <person name="Ji Z."/>
            <person name="Zhou Q."/>
            <person name="Hu M."/>
            <person name="Wang Y."/>
            <person name="Chen M."/>
            <person name="Xu Y."/>
            <person name="Jin H."/>
            <person name="Xiao X."/>
            <person name="Hu G."/>
            <person name="Bao F."/>
            <person name="Hu Y."/>
            <person name="Wan P."/>
            <person name="Li L."/>
            <person name="Deng X."/>
            <person name="Kuang T."/>
            <person name="Xiang C."/>
            <person name="Zhu J.K."/>
            <person name="Oliver M.J."/>
            <person name="He Y."/>
        </authorList>
    </citation>
    <scope>NUCLEOTIDE SEQUENCE [LARGE SCALE GENOMIC DNA]</scope>
    <source>
        <strain evidence="2">cv. XS01</strain>
    </source>
</reference>
<dbReference type="EMBL" id="KQ998346">
    <property type="protein sequence ID" value="KZV42971.1"/>
    <property type="molecule type" value="Genomic_DNA"/>
</dbReference>
<proteinExistence type="predicted"/>
<dbReference type="AlphaFoldDB" id="A0A2Z7CAD8"/>
<evidence type="ECO:0000313" key="2">
    <source>
        <dbReference type="Proteomes" id="UP000250235"/>
    </source>
</evidence>
<sequence length="140" mass="15371">MLKKLVAAPVTSSGLKEIKKSAEAQELVSAVMTSAYLLEETEISNADVSIYVEEAGGSTQIHSHPLVNESQNHFTNRSRPSTMTLNSCVCSQSHSYGWCAFMESRSSRSCWLRDRVCTCGVDQSLLVESFRGGRRGDVGY</sequence>